<organism evidence="2 3">
    <name type="scientific">Hoylesella oralis ATCC 33269</name>
    <dbReference type="NCBI Taxonomy" id="873533"/>
    <lineage>
        <taxon>Bacteria</taxon>
        <taxon>Pseudomonadati</taxon>
        <taxon>Bacteroidota</taxon>
        <taxon>Bacteroidia</taxon>
        <taxon>Bacteroidales</taxon>
        <taxon>Prevotellaceae</taxon>
        <taxon>Hoylesella</taxon>
    </lineage>
</organism>
<feature type="domain" description="N-acetyltransferase" evidence="1">
    <location>
        <begin position="11"/>
        <end position="174"/>
    </location>
</feature>
<accession>E7RT00</accession>
<reference evidence="2" key="1">
    <citation type="submission" date="2011-01" db="EMBL/GenBank/DDBJ databases">
        <authorList>
            <person name="Muzny D."/>
            <person name="Qin X."/>
            <person name="Buhay C."/>
            <person name="Dugan-Rocha S."/>
            <person name="Ding Y."/>
            <person name="Chen G."/>
            <person name="Hawes A."/>
            <person name="Holder M."/>
            <person name="Jhangiani S."/>
            <person name="Johnson A."/>
            <person name="Khan Z."/>
            <person name="Li Z."/>
            <person name="Liu W."/>
            <person name="Liu X."/>
            <person name="Perez L."/>
            <person name="Shen H."/>
            <person name="Wang Q."/>
            <person name="Watt J."/>
            <person name="Xi L."/>
            <person name="Xin Y."/>
            <person name="Zhou J."/>
            <person name="Deng J."/>
            <person name="Jiang H."/>
            <person name="Liu Y."/>
            <person name="Qu J."/>
            <person name="Song X.-Z."/>
            <person name="Zhang L."/>
            <person name="Villasana D."/>
            <person name="Johnson A."/>
            <person name="Liu J."/>
            <person name="Liyanage D."/>
            <person name="Lorensuhewa L."/>
            <person name="Robinson T."/>
            <person name="Song A."/>
            <person name="Song B.-B."/>
            <person name="Dinh H."/>
            <person name="Thornton R."/>
            <person name="Coyle M."/>
            <person name="Francisco L."/>
            <person name="Jackson L."/>
            <person name="Javaid M."/>
            <person name="Korchina V."/>
            <person name="Kovar C."/>
            <person name="Mata R."/>
            <person name="Mathew T."/>
            <person name="Ngo R."/>
            <person name="Nguyen L."/>
            <person name="Nguyen N."/>
            <person name="Okwuonu G."/>
            <person name="Ongeri F."/>
            <person name="Pham C."/>
            <person name="Simmons D."/>
            <person name="Wilczek-Boney K."/>
            <person name="Hale W."/>
            <person name="Jakkamsetti A."/>
            <person name="Pham P."/>
            <person name="Ruth R."/>
            <person name="San Lucas F."/>
            <person name="Warren J."/>
            <person name="Zhang J."/>
            <person name="Zhao Z."/>
            <person name="Zhou C."/>
            <person name="Zhu D."/>
            <person name="Lee S."/>
            <person name="Bess C."/>
            <person name="Blankenburg K."/>
            <person name="Forbes L."/>
            <person name="Fu Q."/>
            <person name="Gubbala S."/>
            <person name="Hirani K."/>
            <person name="Jayaseelan J.C."/>
            <person name="Lara F."/>
            <person name="Munidasa M."/>
            <person name="Palculict T."/>
            <person name="Patil S."/>
            <person name="Pu L.-L."/>
            <person name="Saada N."/>
            <person name="Tang L."/>
            <person name="Weissenberger G."/>
            <person name="Zhu Y."/>
            <person name="Hemphill L."/>
            <person name="Shang Y."/>
            <person name="Youmans B."/>
            <person name="Ayvaz T."/>
            <person name="Ross M."/>
            <person name="Santibanez J."/>
            <person name="Aqrawi P."/>
            <person name="Gross S."/>
            <person name="Joshi V."/>
            <person name="Fowler G."/>
            <person name="Nazareth L."/>
            <person name="Reid J."/>
            <person name="Worley K."/>
            <person name="Petrosino J."/>
            <person name="Highlander S."/>
            <person name="Gibbs R."/>
        </authorList>
    </citation>
    <scope>NUCLEOTIDE SEQUENCE [LARGE SCALE GENOMIC DNA]</scope>
    <source>
        <strain evidence="2">ATCC 33269</strain>
    </source>
</reference>
<dbReference type="SUPFAM" id="SSF55729">
    <property type="entry name" value="Acyl-CoA N-acyltransferases (Nat)"/>
    <property type="match status" value="1"/>
</dbReference>
<keyword evidence="3" id="KW-1185">Reference proteome</keyword>
<proteinExistence type="predicted"/>
<dbReference type="STRING" id="28134.SAMN05444288_0911"/>
<evidence type="ECO:0000259" key="1">
    <source>
        <dbReference type="PROSITE" id="PS51186"/>
    </source>
</evidence>
<dbReference type="RefSeq" id="WP_004370654.1">
    <property type="nucleotide sequence ID" value="NZ_GL833119.1"/>
</dbReference>
<dbReference type="PANTHER" id="PTHR43415:SF3">
    <property type="entry name" value="GNAT-FAMILY ACETYLTRANSFERASE"/>
    <property type="match status" value="1"/>
</dbReference>
<dbReference type="EMBL" id="AEPE02000006">
    <property type="protein sequence ID" value="EFZ36351.1"/>
    <property type="molecule type" value="Genomic_DNA"/>
</dbReference>
<evidence type="ECO:0000313" key="2">
    <source>
        <dbReference type="EMBL" id="EFZ36351.1"/>
    </source>
</evidence>
<dbReference type="InterPro" id="IPR016181">
    <property type="entry name" value="Acyl_CoA_acyltransferase"/>
</dbReference>
<dbReference type="eggNOG" id="COG1670">
    <property type="taxonomic scope" value="Bacteria"/>
</dbReference>
<dbReference type="AlphaFoldDB" id="E7RT00"/>
<gene>
    <name evidence="2" type="ORF">HMPREF0663_12418</name>
</gene>
<evidence type="ECO:0000313" key="3">
    <source>
        <dbReference type="Proteomes" id="UP000005580"/>
    </source>
</evidence>
<dbReference type="Gene3D" id="3.40.630.30">
    <property type="match status" value="1"/>
</dbReference>
<protein>
    <submittedName>
        <fullName evidence="2">Acetyltransferase, GNAT family</fullName>
    </submittedName>
</protein>
<comment type="caution">
    <text evidence="2">The sequence shown here is derived from an EMBL/GenBank/DDBJ whole genome shotgun (WGS) entry which is preliminary data.</text>
</comment>
<dbReference type="GO" id="GO:0016747">
    <property type="term" value="F:acyltransferase activity, transferring groups other than amino-acyl groups"/>
    <property type="evidence" value="ECO:0007669"/>
    <property type="project" value="InterPro"/>
</dbReference>
<sequence>MTPSNQKTSQVILRAIEPEDLDTLYMIENNIELWNVGTTNVPYSRYMLHDYIANAAGDIYTDKQVRFMIENSQKETVGIVDIVDFNPRHQRAEIGIVIQNRYRGLGYAKHALVKIVDYALKVLHLHQLYAIVEMENTDSVNLFSQLGFEQNTMLKDWLYDGHEYHDAIVMQLFL</sequence>
<dbReference type="PANTHER" id="PTHR43415">
    <property type="entry name" value="SPERMIDINE N(1)-ACETYLTRANSFERASE"/>
    <property type="match status" value="1"/>
</dbReference>
<name>E7RT00_9BACT</name>
<dbReference type="InterPro" id="IPR000182">
    <property type="entry name" value="GNAT_dom"/>
</dbReference>
<dbReference type="HOGENOM" id="CLU_013985_3_2_10"/>
<dbReference type="Pfam" id="PF13302">
    <property type="entry name" value="Acetyltransf_3"/>
    <property type="match status" value="1"/>
</dbReference>
<dbReference type="PROSITE" id="PS51186">
    <property type="entry name" value="GNAT"/>
    <property type="match status" value="1"/>
</dbReference>
<dbReference type="Proteomes" id="UP000005580">
    <property type="component" value="Unassembled WGS sequence"/>
</dbReference>